<feature type="compositionally biased region" description="Low complexity" evidence="1">
    <location>
        <begin position="975"/>
        <end position="991"/>
    </location>
</feature>
<dbReference type="OrthoDB" id="7862313at2759"/>
<dbReference type="PANTHER" id="PTHR11200:SF300">
    <property type="entry name" value="TYPE II INOSITOL 1,4,5-TRISPHOSPHATE 5-PHOSPHATASE"/>
    <property type="match status" value="1"/>
</dbReference>
<dbReference type="Gene3D" id="2.60.40.10">
    <property type="entry name" value="Immunoglobulins"/>
    <property type="match status" value="1"/>
</dbReference>
<feature type="region of interest" description="Disordered" evidence="1">
    <location>
        <begin position="1"/>
        <end position="54"/>
    </location>
</feature>
<evidence type="ECO:0000313" key="4">
    <source>
        <dbReference type="Proteomes" id="UP000019473"/>
    </source>
</evidence>
<dbReference type="STRING" id="1182544.W9W4N9"/>
<sequence>MSSKASEESYLSPKPWKSGDPWGSGTKLPGAYPPSPDVQSLEASHSGPQSLSAAVRARKSEYIRKKSMRIKIGTWNVAAINGTEKDLGAWFVRGHGISGLHQDLSGLSTTEGNDSDDDSDADNDHVESVESQEARVARTRKSITVPLNDKPAEAHHEQIDLYVLGLQEVIDVTSMTEAIKPYTDPNPAKKWKKSLRRALPKGYVKIANEQLFGLLILIFASPELAPTISSVSTTSVGTGLMGYFGNKGAVAVRIVVGETTRMCFVNCHLAAGADEAALARRIWDTNQIITRTRFSPVTDAEVVEAGEEKIGDEDFAFWFGDLNYRLDDIPGQDVRRLLLLHTQNEYDVQNKSKRRIDSELGYLSPVSTDSLPAPHPRYEYKDAERPASDSTAEPPLDPKNDPASLQTTIHSLLAHDQLRAQQRLGKAFHEGWREGDIEFLPTYKYDIGSVGMFDSGEKKRSPSWCDRILYRTRRDLAAYKDKAKRREEARKKDEAMKARGIDQAAAEHEVMFDYDPETDGMAYGDDYDDYDETQDGVHDAELVQSHEDYGDMIELNSYLSHQRILSSDHKPLNAVFTVTYDAVIPELKAKVQQEVAKQLDKAENEGRPSITLVVDPHFESQISNADGAADMNVVHFGEVRYGVKKTRSVTIANTGQVTTSFSFVDKPIDSEAGARVAPKWLELSVESGSIYSSANTEHKGTFETVLSPGETTVIELSVYITDSELVRDLNDGNAELEDILVLRVESGRDHFIPVKGLWLPSAFCRTLDELVLAPEGGVRQWIRVSNDRATKSTTYSSVTVHHSAPKELYTLTEIIPIHIERSIAEWGMLHEGETPPWQYDNGGASWPFSRETWTFHEGEERSELLAGVREALDTAGRLDGNFDPDVPAIVRLEVLAETLTSFLISLKDGIVPASTWAEIEKQLATIEKAKAQPTAQEIQDMVMDTLSANPVHSVSLTFITFLLTRTVNEMMTNGTSAPTAATSTTPTSMSRKSSRRSRASTLSSDSGLPESISSQEAPSKRSLFPALRRRRTRSISSASAAAETGGEAAATITERRKRLVHAYVEVFAPIIFRAQSETKLKEKDKKALDARKRRVLEAFLSERQVSGLGSSFE</sequence>
<dbReference type="VEuPathDB" id="FungiDB:A1O7_03356"/>
<feature type="compositionally biased region" description="Polar residues" evidence="1">
    <location>
        <begin position="37"/>
        <end position="52"/>
    </location>
</feature>
<name>W9W4N9_9EURO</name>
<protein>
    <recommendedName>
        <fullName evidence="2">Inositol polyphosphate-related phosphatase domain-containing protein</fullName>
    </recommendedName>
</protein>
<feature type="region of interest" description="Disordered" evidence="1">
    <location>
        <begin position="103"/>
        <end position="137"/>
    </location>
</feature>
<comment type="caution">
    <text evidence="3">The sequence shown here is derived from an EMBL/GenBank/DDBJ whole genome shotgun (WGS) entry which is preliminary data.</text>
</comment>
<evidence type="ECO:0000256" key="1">
    <source>
        <dbReference type="SAM" id="MobiDB-lite"/>
    </source>
</evidence>
<evidence type="ECO:0000313" key="3">
    <source>
        <dbReference type="EMBL" id="EXJ62913.1"/>
    </source>
</evidence>
<dbReference type="GO" id="GO:0004439">
    <property type="term" value="F:phosphatidylinositol-4,5-bisphosphate 5-phosphatase activity"/>
    <property type="evidence" value="ECO:0007669"/>
    <property type="project" value="TreeGrafter"/>
</dbReference>
<reference evidence="3 4" key="1">
    <citation type="submission" date="2013-03" db="EMBL/GenBank/DDBJ databases">
        <title>The Genome Sequence of Cladophialophora yegresii CBS 114405.</title>
        <authorList>
            <consortium name="The Broad Institute Genomics Platform"/>
            <person name="Cuomo C."/>
            <person name="de Hoog S."/>
            <person name="Gorbushina A."/>
            <person name="Walker B."/>
            <person name="Young S.K."/>
            <person name="Zeng Q."/>
            <person name="Gargeya S."/>
            <person name="Fitzgerald M."/>
            <person name="Haas B."/>
            <person name="Abouelleil A."/>
            <person name="Allen A.W."/>
            <person name="Alvarado L."/>
            <person name="Arachchi H.M."/>
            <person name="Berlin A.M."/>
            <person name="Chapman S.B."/>
            <person name="Gainer-Dewar J."/>
            <person name="Goldberg J."/>
            <person name="Griggs A."/>
            <person name="Gujja S."/>
            <person name="Hansen M."/>
            <person name="Howarth C."/>
            <person name="Imamovic A."/>
            <person name="Ireland A."/>
            <person name="Larimer J."/>
            <person name="McCowan C."/>
            <person name="Murphy C."/>
            <person name="Pearson M."/>
            <person name="Poon T.W."/>
            <person name="Priest M."/>
            <person name="Roberts A."/>
            <person name="Saif S."/>
            <person name="Shea T."/>
            <person name="Sisk P."/>
            <person name="Sykes S."/>
            <person name="Wortman J."/>
            <person name="Nusbaum C."/>
            <person name="Birren B."/>
        </authorList>
    </citation>
    <scope>NUCLEOTIDE SEQUENCE [LARGE SCALE GENOMIC DNA]</scope>
    <source>
        <strain evidence="3 4">CBS 114405</strain>
    </source>
</reference>
<dbReference type="RefSeq" id="XP_007755567.1">
    <property type="nucleotide sequence ID" value="XM_007757377.1"/>
</dbReference>
<feature type="domain" description="Inositol polyphosphate-related phosphatase" evidence="2">
    <location>
        <begin position="120"/>
        <end position="493"/>
    </location>
</feature>
<dbReference type="InterPro" id="IPR013783">
    <property type="entry name" value="Ig-like_fold"/>
</dbReference>
<feature type="compositionally biased region" description="Basic and acidic residues" evidence="1">
    <location>
        <begin position="376"/>
        <end position="387"/>
    </location>
</feature>
<keyword evidence="4" id="KW-1185">Reference proteome</keyword>
<feature type="region of interest" description="Disordered" evidence="1">
    <location>
        <begin position="973"/>
        <end position="1049"/>
    </location>
</feature>
<dbReference type="HOGENOM" id="CLU_005563_0_0_1"/>
<dbReference type="GeneID" id="19177952"/>
<dbReference type="InterPro" id="IPR036691">
    <property type="entry name" value="Endo/exonu/phosph_ase_sf"/>
</dbReference>
<feature type="compositionally biased region" description="Basic and acidic residues" evidence="1">
    <location>
        <begin position="122"/>
        <end position="136"/>
    </location>
</feature>
<dbReference type="InterPro" id="IPR048869">
    <property type="entry name" value="OCRL-1_2_ASH"/>
</dbReference>
<dbReference type="Gene3D" id="3.60.10.10">
    <property type="entry name" value="Endonuclease/exonuclease/phosphatase"/>
    <property type="match status" value="1"/>
</dbReference>
<feature type="compositionally biased region" description="Low complexity" evidence="1">
    <location>
        <begin position="1034"/>
        <end position="1049"/>
    </location>
</feature>
<accession>W9W4N9</accession>
<dbReference type="SMART" id="SM00128">
    <property type="entry name" value="IPPc"/>
    <property type="match status" value="1"/>
</dbReference>
<dbReference type="PANTHER" id="PTHR11200">
    <property type="entry name" value="INOSITOL 5-PHOSPHATASE"/>
    <property type="match status" value="1"/>
</dbReference>
<dbReference type="GO" id="GO:0046856">
    <property type="term" value="P:phosphatidylinositol dephosphorylation"/>
    <property type="evidence" value="ECO:0007669"/>
    <property type="project" value="InterPro"/>
</dbReference>
<proteinExistence type="predicted"/>
<dbReference type="SUPFAM" id="SSF56219">
    <property type="entry name" value="DNase I-like"/>
    <property type="match status" value="1"/>
</dbReference>
<evidence type="ECO:0000259" key="2">
    <source>
        <dbReference type="SMART" id="SM00128"/>
    </source>
</evidence>
<dbReference type="Pfam" id="PF22669">
    <property type="entry name" value="Exo_endo_phos2"/>
    <property type="match status" value="2"/>
</dbReference>
<dbReference type="Pfam" id="PF21310">
    <property type="entry name" value="OCRL-like_ASH"/>
    <property type="match status" value="1"/>
</dbReference>
<dbReference type="InterPro" id="IPR046985">
    <property type="entry name" value="IP5"/>
</dbReference>
<organism evidence="3 4">
    <name type="scientific">Cladophialophora yegresii CBS 114405</name>
    <dbReference type="NCBI Taxonomy" id="1182544"/>
    <lineage>
        <taxon>Eukaryota</taxon>
        <taxon>Fungi</taxon>
        <taxon>Dikarya</taxon>
        <taxon>Ascomycota</taxon>
        <taxon>Pezizomycotina</taxon>
        <taxon>Eurotiomycetes</taxon>
        <taxon>Chaetothyriomycetidae</taxon>
        <taxon>Chaetothyriales</taxon>
        <taxon>Herpotrichiellaceae</taxon>
        <taxon>Cladophialophora</taxon>
    </lineage>
</organism>
<feature type="region of interest" description="Disordered" evidence="1">
    <location>
        <begin position="365"/>
        <end position="404"/>
    </location>
</feature>
<dbReference type="EMBL" id="AMGW01000002">
    <property type="protein sequence ID" value="EXJ62913.1"/>
    <property type="molecule type" value="Genomic_DNA"/>
</dbReference>
<dbReference type="Proteomes" id="UP000019473">
    <property type="component" value="Unassembled WGS sequence"/>
</dbReference>
<dbReference type="AlphaFoldDB" id="W9W4N9"/>
<gene>
    <name evidence="3" type="ORF">A1O7_03356</name>
</gene>
<dbReference type="InterPro" id="IPR000300">
    <property type="entry name" value="IPPc"/>
</dbReference>
<dbReference type="eggNOG" id="KOG0565">
    <property type="taxonomic scope" value="Eukaryota"/>
</dbReference>